<evidence type="ECO:0000313" key="1">
    <source>
        <dbReference type="EMBL" id="HIS46761.1"/>
    </source>
</evidence>
<organism evidence="1 2">
    <name type="scientific">Candidatus Scybalocola faecigallinarum</name>
    <dbReference type="NCBI Taxonomy" id="2840941"/>
    <lineage>
        <taxon>Bacteria</taxon>
        <taxon>Bacillati</taxon>
        <taxon>Bacillota</taxon>
        <taxon>Clostridia</taxon>
        <taxon>Lachnospirales</taxon>
        <taxon>Lachnospiraceae</taxon>
        <taxon>Lachnospiraceae incertae sedis</taxon>
        <taxon>Candidatus Scybalocola (ex Gilroy et al. 2021)</taxon>
    </lineage>
</organism>
<dbReference type="Pfam" id="PF08282">
    <property type="entry name" value="Hydrolase_3"/>
    <property type="match status" value="1"/>
</dbReference>
<reference evidence="1" key="2">
    <citation type="journal article" date="2021" name="PeerJ">
        <title>Extensive microbial diversity within the chicken gut microbiome revealed by metagenomics and culture.</title>
        <authorList>
            <person name="Gilroy R."/>
            <person name="Ravi A."/>
            <person name="Getino M."/>
            <person name="Pursley I."/>
            <person name="Horton D.L."/>
            <person name="Alikhan N.F."/>
            <person name="Baker D."/>
            <person name="Gharbi K."/>
            <person name="Hall N."/>
            <person name="Watson M."/>
            <person name="Adriaenssens E.M."/>
            <person name="Foster-Nyarko E."/>
            <person name="Jarju S."/>
            <person name="Secka A."/>
            <person name="Antonio M."/>
            <person name="Oren A."/>
            <person name="Chaudhuri R.R."/>
            <person name="La Ragione R."/>
            <person name="Hildebrand F."/>
            <person name="Pallen M.J."/>
        </authorList>
    </citation>
    <scope>NUCLEOTIDE SEQUENCE</scope>
    <source>
        <strain evidence="1">CHK178-757</strain>
    </source>
</reference>
<dbReference type="InterPro" id="IPR050155">
    <property type="entry name" value="HAD-like_hydrolase_sf"/>
</dbReference>
<dbReference type="GO" id="GO:0008967">
    <property type="term" value="F:phosphoglycolate phosphatase activity"/>
    <property type="evidence" value="ECO:0007669"/>
    <property type="project" value="TreeGrafter"/>
</dbReference>
<sequence length="491" mass="54586">MIKACIFDLDGTLADTLESMAVAANEALIQSGLKALPVDNFKYYAGDGAKTLVERAMKDGGDPELVHFNEVYESYSKKFETDCTYKVKVYDGIWDVLRGLKARGIKVAVLSNKPHARVLDVVTKLFGPDVFDHVQGQQDSVPKKPDPAGAFMTAKALGVGPETCMYFGDTNVDMMTGNAAGMYTVGVLWGFRTRRELEENQAHHILSHPLEILDLVDVKNSGMPADPRVRLVISDVDGTLIKSGQTRLEDGFMDVVNALMERNITFVVASGRQRASIQSLFEDSQKPLYLISENGGNLYYNGQDLDFHAFPKAEYEQIVRGVKDYSDDVFFAMAAPEYYFTESTNPEFTEMLSREYFFRMKEVDDILHLDQPVCKIAVYTHGDVQAFARHFQSLWGDRMNIAVSGDRWIDFNPKGIGKGTGVKFLQEHLGITPEETMVFGDNENDVSMLLCARYSCAVSGALPAAKRAAVYETDSVLGELKKLLKAVDKEA</sequence>
<dbReference type="SFLD" id="SFLDG01135">
    <property type="entry name" value="C1.5.6:_HAD__Beta-PGM__Phospha"/>
    <property type="match status" value="1"/>
</dbReference>
<dbReference type="AlphaFoldDB" id="A0A9D1F3B6"/>
<dbReference type="Proteomes" id="UP000823927">
    <property type="component" value="Unassembled WGS sequence"/>
</dbReference>
<dbReference type="InterPro" id="IPR041492">
    <property type="entry name" value="HAD_2"/>
</dbReference>
<dbReference type="InterPro" id="IPR023198">
    <property type="entry name" value="PGP-like_dom2"/>
</dbReference>
<dbReference type="PRINTS" id="PR00413">
    <property type="entry name" value="HADHALOGNASE"/>
</dbReference>
<dbReference type="Gene3D" id="3.30.1240.10">
    <property type="match status" value="1"/>
</dbReference>
<proteinExistence type="predicted"/>
<dbReference type="GO" id="GO:0006281">
    <property type="term" value="P:DNA repair"/>
    <property type="evidence" value="ECO:0007669"/>
    <property type="project" value="TreeGrafter"/>
</dbReference>
<keyword evidence="1" id="KW-0378">Hydrolase</keyword>
<dbReference type="Gene3D" id="1.10.150.240">
    <property type="entry name" value="Putative phosphatase, domain 2"/>
    <property type="match status" value="1"/>
</dbReference>
<evidence type="ECO:0000313" key="2">
    <source>
        <dbReference type="Proteomes" id="UP000823927"/>
    </source>
</evidence>
<protein>
    <submittedName>
        <fullName evidence="1">HAD-IIB family hydrolase</fullName>
    </submittedName>
</protein>
<dbReference type="EMBL" id="DVIT01000015">
    <property type="protein sequence ID" value="HIS46761.1"/>
    <property type="molecule type" value="Genomic_DNA"/>
</dbReference>
<comment type="caution">
    <text evidence="1">The sequence shown here is derived from an EMBL/GenBank/DDBJ whole genome shotgun (WGS) entry which is preliminary data.</text>
</comment>
<dbReference type="InterPro" id="IPR006379">
    <property type="entry name" value="HAD-SF_hydro_IIB"/>
</dbReference>
<dbReference type="NCBIfam" id="TIGR01509">
    <property type="entry name" value="HAD-SF-IA-v3"/>
    <property type="match status" value="1"/>
</dbReference>
<dbReference type="SFLD" id="SFLDG01129">
    <property type="entry name" value="C1.5:_HAD__Beta-PGM__Phosphata"/>
    <property type="match status" value="1"/>
</dbReference>
<accession>A0A9D1F3B6</accession>
<dbReference type="Gene3D" id="3.40.50.1000">
    <property type="entry name" value="HAD superfamily/HAD-like"/>
    <property type="match status" value="2"/>
</dbReference>
<name>A0A9D1F3B6_9FIRM</name>
<dbReference type="InterPro" id="IPR036412">
    <property type="entry name" value="HAD-like_sf"/>
</dbReference>
<dbReference type="SUPFAM" id="SSF56784">
    <property type="entry name" value="HAD-like"/>
    <property type="match status" value="2"/>
</dbReference>
<gene>
    <name evidence="1" type="ORF">IAB46_04210</name>
</gene>
<dbReference type="NCBIfam" id="TIGR01484">
    <property type="entry name" value="HAD-SF-IIB"/>
    <property type="match status" value="1"/>
</dbReference>
<dbReference type="NCBIfam" id="TIGR01549">
    <property type="entry name" value="HAD-SF-IA-v1"/>
    <property type="match status" value="1"/>
</dbReference>
<dbReference type="InterPro" id="IPR006439">
    <property type="entry name" value="HAD-SF_hydro_IA"/>
</dbReference>
<reference evidence="1" key="1">
    <citation type="submission" date="2020-10" db="EMBL/GenBank/DDBJ databases">
        <authorList>
            <person name="Gilroy R."/>
        </authorList>
    </citation>
    <scope>NUCLEOTIDE SEQUENCE</scope>
    <source>
        <strain evidence="1">CHK178-757</strain>
    </source>
</reference>
<dbReference type="InterPro" id="IPR023214">
    <property type="entry name" value="HAD_sf"/>
</dbReference>
<dbReference type="Pfam" id="PF13419">
    <property type="entry name" value="HAD_2"/>
    <property type="match status" value="1"/>
</dbReference>
<dbReference type="SFLD" id="SFLDS00003">
    <property type="entry name" value="Haloacid_Dehalogenase"/>
    <property type="match status" value="2"/>
</dbReference>
<dbReference type="PANTHER" id="PTHR43434">
    <property type="entry name" value="PHOSPHOGLYCOLATE PHOSPHATASE"/>
    <property type="match status" value="1"/>
</dbReference>
<dbReference type="SFLD" id="SFLDG01140">
    <property type="entry name" value="C2.B:_Phosphomannomutase_and_P"/>
    <property type="match status" value="1"/>
</dbReference>
<dbReference type="PANTHER" id="PTHR43434:SF1">
    <property type="entry name" value="PHOSPHOGLYCOLATE PHOSPHATASE"/>
    <property type="match status" value="1"/>
</dbReference>